<keyword evidence="6 10" id="KW-1133">Transmembrane helix</keyword>
<dbReference type="GO" id="GO:0006506">
    <property type="term" value="P:GPI anchor biosynthetic process"/>
    <property type="evidence" value="ECO:0007669"/>
    <property type="project" value="TreeGrafter"/>
</dbReference>
<evidence type="ECO:0000256" key="8">
    <source>
        <dbReference type="ARBA" id="ARBA00045174"/>
    </source>
</evidence>
<comment type="caution">
    <text evidence="11">The sequence shown here is derived from an EMBL/GenBank/DDBJ whole genome shotgun (WGS) entry which is preliminary data.</text>
</comment>
<evidence type="ECO:0000256" key="6">
    <source>
        <dbReference type="ARBA" id="ARBA00022989"/>
    </source>
</evidence>
<dbReference type="EMBL" id="CAXITT010000237">
    <property type="protein sequence ID" value="CAL1536699.1"/>
    <property type="molecule type" value="Genomic_DNA"/>
</dbReference>
<dbReference type="Pfam" id="PF07297">
    <property type="entry name" value="DPM2"/>
    <property type="match status" value="1"/>
</dbReference>
<comment type="pathway">
    <text evidence="10">Protein modification; protein glycosylation.</text>
</comment>
<accession>A0AAV2HSL1</accession>
<evidence type="ECO:0000256" key="5">
    <source>
        <dbReference type="ARBA" id="ARBA00022824"/>
    </source>
</evidence>
<gene>
    <name evidence="11" type="ORF">GSLYS_00010612001</name>
</gene>
<keyword evidence="4 10" id="KW-0812">Transmembrane</keyword>
<dbReference type="AlphaFoldDB" id="A0AAV2HSL1"/>
<comment type="function">
    <text evidence="10">Regulatory subunit of the dolichol-phosphate mannose (DPM) synthase complex; essential for the ER localization.</text>
</comment>
<evidence type="ECO:0000256" key="10">
    <source>
        <dbReference type="RuleBase" id="RU365084"/>
    </source>
</evidence>
<dbReference type="PANTHER" id="PTHR15039:SF11">
    <property type="entry name" value="DOLICHOL PHOSPHATE-MANNOSE BIOSYNTHESIS REGULATORY PROTEIN"/>
    <property type="match status" value="1"/>
</dbReference>
<evidence type="ECO:0000256" key="1">
    <source>
        <dbReference type="ARBA" id="ARBA00004477"/>
    </source>
</evidence>
<proteinExistence type="inferred from homology"/>
<evidence type="ECO:0000313" key="12">
    <source>
        <dbReference type="Proteomes" id="UP001497497"/>
    </source>
</evidence>
<comment type="subcellular location">
    <subcellularLocation>
        <location evidence="1 10">Endoplasmic reticulum membrane</location>
        <topology evidence="1 10">Multi-pass membrane protein</topology>
    </subcellularLocation>
</comment>
<keyword evidence="5 10" id="KW-0256">Endoplasmic reticulum</keyword>
<dbReference type="InterPro" id="IPR009914">
    <property type="entry name" value="DPM2"/>
</dbReference>
<dbReference type="GO" id="GO:0030234">
    <property type="term" value="F:enzyme regulator activity"/>
    <property type="evidence" value="ECO:0007669"/>
    <property type="project" value="UniProtKB-UniRule"/>
</dbReference>
<reference evidence="11 12" key="1">
    <citation type="submission" date="2024-04" db="EMBL/GenBank/DDBJ databases">
        <authorList>
            <consortium name="Genoscope - CEA"/>
            <person name="William W."/>
        </authorList>
    </citation>
    <scope>NUCLEOTIDE SEQUENCE [LARGE SCALE GENOMIC DNA]</scope>
</reference>
<sequence length="82" mass="8932">MAPGADQAAGWGLVSLAGFIFTYYSIWVIILPFVDPDQPIHSYFLPRVYAIAAPLLAGVVALFLIACFVLYVTVAPKKEKKS</sequence>
<evidence type="ECO:0000256" key="4">
    <source>
        <dbReference type="ARBA" id="ARBA00022692"/>
    </source>
</evidence>
<dbReference type="GO" id="GO:0005789">
    <property type="term" value="C:endoplasmic reticulum membrane"/>
    <property type="evidence" value="ECO:0007669"/>
    <property type="project" value="UniProtKB-SubCell"/>
</dbReference>
<comment type="similarity">
    <text evidence="2 10">Belongs to the DPM2 family.</text>
</comment>
<dbReference type="GO" id="GO:0033185">
    <property type="term" value="C:dolichol-phosphate-mannose synthase complex"/>
    <property type="evidence" value="ECO:0007669"/>
    <property type="project" value="TreeGrafter"/>
</dbReference>
<evidence type="ECO:0000256" key="3">
    <source>
        <dbReference type="ARBA" id="ARBA00018157"/>
    </source>
</evidence>
<organism evidence="11 12">
    <name type="scientific">Lymnaea stagnalis</name>
    <name type="common">Great pond snail</name>
    <name type="synonym">Helix stagnalis</name>
    <dbReference type="NCBI Taxonomy" id="6523"/>
    <lineage>
        <taxon>Eukaryota</taxon>
        <taxon>Metazoa</taxon>
        <taxon>Spiralia</taxon>
        <taxon>Lophotrochozoa</taxon>
        <taxon>Mollusca</taxon>
        <taxon>Gastropoda</taxon>
        <taxon>Heterobranchia</taxon>
        <taxon>Euthyneura</taxon>
        <taxon>Panpulmonata</taxon>
        <taxon>Hygrophila</taxon>
        <taxon>Lymnaeoidea</taxon>
        <taxon>Lymnaeidae</taxon>
        <taxon>Lymnaea</taxon>
    </lineage>
</organism>
<feature type="transmembrane region" description="Helical" evidence="10">
    <location>
        <begin position="12"/>
        <end position="34"/>
    </location>
</feature>
<keyword evidence="12" id="KW-1185">Reference proteome</keyword>
<dbReference type="Proteomes" id="UP001497497">
    <property type="component" value="Unassembled WGS sequence"/>
</dbReference>
<name>A0AAV2HSL1_LYMST</name>
<keyword evidence="7 10" id="KW-0472">Membrane</keyword>
<comment type="function">
    <text evidence="8">Regulates the biosynthesis of dolichol phosphate-mannose. Regulatory subunit of the dolichol-phosphate mannose (DPM) synthase complex; essential for the ER localization and stable expression of DPM1. Part of the glycosylphosphatidylinositol-N-acetylglucosaminyltransferase (GPI-GnT) complex that catalyzes the transfer of N-acetylglucosamine from UDP-N-acetylglucosamine to phosphatidylinositol and participates in the first step of GPI biosynthesis. May act by regulating the GPI-GNT complex.</text>
</comment>
<dbReference type="GO" id="GO:0180047">
    <property type="term" value="P:dolichol phosphate mannose biosynthetic process"/>
    <property type="evidence" value="ECO:0007669"/>
    <property type="project" value="InterPro"/>
</dbReference>
<evidence type="ECO:0000313" key="11">
    <source>
        <dbReference type="EMBL" id="CAL1536699.1"/>
    </source>
</evidence>
<dbReference type="PANTHER" id="PTHR15039">
    <property type="entry name" value="DOLICHOL PHOSPHATE-MANNOSE BIOSYNTHESIS REGULATORY PROTEIN"/>
    <property type="match status" value="1"/>
</dbReference>
<protein>
    <recommendedName>
        <fullName evidence="3 10">Dolichol phosphate-mannose biosynthesis regulatory protein</fullName>
    </recommendedName>
</protein>
<evidence type="ECO:0000256" key="9">
    <source>
        <dbReference type="ARBA" id="ARBA00046896"/>
    </source>
</evidence>
<comment type="subunit">
    <text evidence="9">Component of the dolichol-phosphate mannose (DPM) synthase complex composed of DPM1, DPM2 and DPM3; in the complex interacts directly with DPM3. Component of the glycosylphosphatidylinositol-N-acetylglucosaminyltransferase (GPI-GnT) complex composed at least by PIGA, PIGC, PIGH, PIGP, PIGQ, PIGY and DPM2. Interacts with PIGA, PIGC and PIGQ.</text>
</comment>
<feature type="transmembrane region" description="Helical" evidence="10">
    <location>
        <begin position="49"/>
        <end position="74"/>
    </location>
</feature>
<evidence type="ECO:0000256" key="2">
    <source>
        <dbReference type="ARBA" id="ARBA00005478"/>
    </source>
</evidence>
<evidence type="ECO:0000256" key="7">
    <source>
        <dbReference type="ARBA" id="ARBA00023136"/>
    </source>
</evidence>